<feature type="transmembrane region" description="Helical" evidence="6">
    <location>
        <begin position="363"/>
        <end position="383"/>
    </location>
</feature>
<feature type="transmembrane region" description="Helical" evidence="6">
    <location>
        <begin position="164"/>
        <end position="182"/>
    </location>
</feature>
<dbReference type="InterPro" id="IPR053160">
    <property type="entry name" value="MFS_DHA3_Transporter"/>
</dbReference>
<reference evidence="8 9" key="1">
    <citation type="journal article" date="2023" name="Genome Announc.">
        <title>Pan-Genome Analyses of the Genus Cohnella and Proposal of the Novel Species Cohnella silvisoli sp. nov., Isolated from Forest Soil.</title>
        <authorList>
            <person name="Wang C."/>
            <person name="Mao L."/>
            <person name="Bao G."/>
            <person name="Zhu H."/>
        </authorList>
    </citation>
    <scope>NUCLEOTIDE SEQUENCE [LARGE SCALE GENOMIC DNA]</scope>
    <source>
        <strain evidence="8 9">NL03-T5-1</strain>
    </source>
</reference>
<comment type="subcellular location">
    <subcellularLocation>
        <location evidence="1">Cell membrane</location>
        <topology evidence="1">Multi-pass membrane protein</topology>
    </subcellularLocation>
</comment>
<dbReference type="InterPro" id="IPR036259">
    <property type="entry name" value="MFS_trans_sf"/>
</dbReference>
<keyword evidence="2" id="KW-0813">Transport</keyword>
<keyword evidence="5 6" id="KW-0472">Membrane</keyword>
<evidence type="ECO:0000259" key="7">
    <source>
        <dbReference type="PROSITE" id="PS50850"/>
    </source>
</evidence>
<dbReference type="Proteomes" id="UP001493487">
    <property type="component" value="Unassembled WGS sequence"/>
</dbReference>
<keyword evidence="3 6" id="KW-0812">Transmembrane</keyword>
<evidence type="ECO:0000256" key="6">
    <source>
        <dbReference type="SAM" id="Phobius"/>
    </source>
</evidence>
<feature type="transmembrane region" description="Helical" evidence="6">
    <location>
        <begin position="340"/>
        <end position="357"/>
    </location>
</feature>
<evidence type="ECO:0000256" key="2">
    <source>
        <dbReference type="ARBA" id="ARBA00022448"/>
    </source>
</evidence>
<feature type="transmembrane region" description="Helical" evidence="6">
    <location>
        <begin position="138"/>
        <end position="158"/>
    </location>
</feature>
<dbReference type="PROSITE" id="PS50850">
    <property type="entry name" value="MFS"/>
    <property type="match status" value="1"/>
</dbReference>
<feature type="transmembrane region" description="Helical" evidence="6">
    <location>
        <begin position="45"/>
        <end position="63"/>
    </location>
</feature>
<organism evidence="8 9">
    <name type="scientific">Cohnella silvisoli</name>
    <dbReference type="NCBI Taxonomy" id="2873699"/>
    <lineage>
        <taxon>Bacteria</taxon>
        <taxon>Bacillati</taxon>
        <taxon>Bacillota</taxon>
        <taxon>Bacilli</taxon>
        <taxon>Bacillales</taxon>
        <taxon>Paenibacillaceae</taxon>
        <taxon>Cohnella</taxon>
    </lineage>
</organism>
<gene>
    <name evidence="8" type="ORF">QJS35_23740</name>
</gene>
<feature type="transmembrane region" description="Helical" evidence="6">
    <location>
        <begin position="70"/>
        <end position="88"/>
    </location>
</feature>
<feature type="transmembrane region" description="Helical" evidence="6">
    <location>
        <begin position="246"/>
        <end position="266"/>
    </location>
</feature>
<evidence type="ECO:0000313" key="8">
    <source>
        <dbReference type="EMBL" id="MEQ4485402.1"/>
    </source>
</evidence>
<name>A0ABV1L000_9BACL</name>
<evidence type="ECO:0000256" key="4">
    <source>
        <dbReference type="ARBA" id="ARBA00022989"/>
    </source>
</evidence>
<dbReference type="Gene3D" id="1.20.1250.20">
    <property type="entry name" value="MFS general substrate transporter like domains"/>
    <property type="match status" value="1"/>
</dbReference>
<proteinExistence type="predicted"/>
<evidence type="ECO:0000256" key="1">
    <source>
        <dbReference type="ARBA" id="ARBA00004651"/>
    </source>
</evidence>
<dbReference type="Pfam" id="PF07690">
    <property type="entry name" value="MFS_1"/>
    <property type="match status" value="1"/>
</dbReference>
<dbReference type="RefSeq" id="WP_232187718.1">
    <property type="nucleotide sequence ID" value="NZ_JAIOAP010000014.1"/>
</dbReference>
<dbReference type="SUPFAM" id="SSF103473">
    <property type="entry name" value="MFS general substrate transporter"/>
    <property type="match status" value="1"/>
</dbReference>
<evidence type="ECO:0000256" key="3">
    <source>
        <dbReference type="ARBA" id="ARBA00022692"/>
    </source>
</evidence>
<protein>
    <submittedName>
        <fullName evidence="8">MFS transporter</fullName>
    </submittedName>
</protein>
<feature type="transmembrane region" description="Helical" evidence="6">
    <location>
        <begin position="273"/>
        <end position="293"/>
    </location>
</feature>
<feature type="transmembrane region" description="Helical" evidence="6">
    <location>
        <begin position="299"/>
        <end position="319"/>
    </location>
</feature>
<accession>A0ABV1L000</accession>
<evidence type="ECO:0000313" key="9">
    <source>
        <dbReference type="Proteomes" id="UP001493487"/>
    </source>
</evidence>
<feature type="transmembrane region" description="Helical" evidence="6">
    <location>
        <begin position="213"/>
        <end position="234"/>
    </location>
</feature>
<comment type="caution">
    <text evidence="8">The sequence shown here is derived from an EMBL/GenBank/DDBJ whole genome shotgun (WGS) entry which is preliminary data.</text>
</comment>
<sequence>MKNMDNIWKLYAIRFFHSLVPAYVIERLFWEQRGMTIQMVVYTEIIYAITIVLLEVPTGIIADNWSRKKMMVLSAVLWCYMFLILLFATEFWHFSAAIFLAGIARSATSGSENALLYDSLRLSGKEQFFEKVLGRLNVFDFASAIIAALCGSLLASRFDFELNYWISLVSMLVSLCLSLMLVEPSVKSNTDEPIEIKEYIRASLLFFRKNRGVSLLLLSGMVTGASLSFIYEFWQLYLERLDIPVVYFGLFSAAFMLLGLPGNMLAHAMKGWFSYRTLLSGVTAVIAAGFIYISLVKDYTGLAAIFLIGLFAGVIEPITTGYLHHRIDSSMRATMDSFQSLGENAVLMIIGLGFGFFSSRFDIFGGYGFIAFICSVFFVYFVFASKKVVE</sequence>
<keyword evidence="4 6" id="KW-1133">Transmembrane helix</keyword>
<dbReference type="InterPro" id="IPR020846">
    <property type="entry name" value="MFS_dom"/>
</dbReference>
<dbReference type="InterPro" id="IPR011701">
    <property type="entry name" value="MFS"/>
</dbReference>
<evidence type="ECO:0000256" key="5">
    <source>
        <dbReference type="ARBA" id="ARBA00023136"/>
    </source>
</evidence>
<feature type="domain" description="Major facilitator superfamily (MFS) profile" evidence="7">
    <location>
        <begin position="1"/>
        <end position="386"/>
    </location>
</feature>
<keyword evidence="9" id="KW-1185">Reference proteome</keyword>
<dbReference type="PANTHER" id="PTHR23530:SF1">
    <property type="entry name" value="PERMEASE, MAJOR FACILITATOR SUPERFAMILY-RELATED"/>
    <property type="match status" value="1"/>
</dbReference>
<dbReference type="PANTHER" id="PTHR23530">
    <property type="entry name" value="TRANSPORT PROTEIN-RELATED"/>
    <property type="match status" value="1"/>
</dbReference>
<dbReference type="EMBL" id="JASKHM010000015">
    <property type="protein sequence ID" value="MEQ4485402.1"/>
    <property type="molecule type" value="Genomic_DNA"/>
</dbReference>